<dbReference type="EMBL" id="JAIQCJ010002141">
    <property type="protein sequence ID" value="KAJ8781571.1"/>
    <property type="molecule type" value="Genomic_DNA"/>
</dbReference>
<proteinExistence type="predicted"/>
<comment type="caution">
    <text evidence="2">The sequence shown here is derived from an EMBL/GenBank/DDBJ whole genome shotgun (WGS) entry which is preliminary data.</text>
</comment>
<evidence type="ECO:0000313" key="2">
    <source>
        <dbReference type="EMBL" id="KAJ8781571.1"/>
    </source>
</evidence>
<accession>A0AB34GMI8</accession>
<sequence>MVKISFQPAVAGIKGDKADKADKASASAPAPSPAAEILLTPARLLLPGPGTQMRPGKLDPASKSCRIRAGGRTSQTVEGWISNSIRRSAEFHRSGTFSGSSLLMVSGGMADASIALAACLSVSLSGALAFVVCSLGKEDAEEGALALGSSLRLAGALASTLTRLHPDTVEEGLNDGSHRQNQAWGFCNISSVKEARRLPEASRLHPAGPAPDSLLDTSARVMPSPPRQADLCPGLPEGARLRAQTPWASQGPVPTGQPSFPTAASA</sequence>
<protein>
    <submittedName>
        <fullName evidence="2">Uncharacterized protein</fullName>
    </submittedName>
</protein>
<reference evidence="2 3" key="1">
    <citation type="submission" date="2022-11" db="EMBL/GenBank/DDBJ databases">
        <title>Whole genome sequence of Eschrichtius robustus ER-17-0199.</title>
        <authorList>
            <person name="Bruniche-Olsen A."/>
            <person name="Black A.N."/>
            <person name="Fields C.J."/>
            <person name="Walden K."/>
            <person name="Dewoody J.A."/>
        </authorList>
    </citation>
    <scope>NUCLEOTIDE SEQUENCE [LARGE SCALE GENOMIC DNA]</scope>
    <source>
        <strain evidence="2">ER-17-0199</strain>
        <tissue evidence="2">Blubber</tissue>
    </source>
</reference>
<feature type="region of interest" description="Disordered" evidence="1">
    <location>
        <begin position="202"/>
        <end position="266"/>
    </location>
</feature>
<dbReference type="AlphaFoldDB" id="A0AB34GMI8"/>
<dbReference type="Proteomes" id="UP001159641">
    <property type="component" value="Unassembled WGS sequence"/>
</dbReference>
<keyword evidence="3" id="KW-1185">Reference proteome</keyword>
<name>A0AB34GMI8_ESCRO</name>
<gene>
    <name evidence="2" type="ORF">J1605_010829</name>
</gene>
<evidence type="ECO:0000313" key="3">
    <source>
        <dbReference type="Proteomes" id="UP001159641"/>
    </source>
</evidence>
<feature type="compositionally biased region" description="Polar residues" evidence="1">
    <location>
        <begin position="256"/>
        <end position="266"/>
    </location>
</feature>
<organism evidence="2 3">
    <name type="scientific">Eschrichtius robustus</name>
    <name type="common">California gray whale</name>
    <name type="synonym">Eschrichtius gibbosus</name>
    <dbReference type="NCBI Taxonomy" id="9764"/>
    <lineage>
        <taxon>Eukaryota</taxon>
        <taxon>Metazoa</taxon>
        <taxon>Chordata</taxon>
        <taxon>Craniata</taxon>
        <taxon>Vertebrata</taxon>
        <taxon>Euteleostomi</taxon>
        <taxon>Mammalia</taxon>
        <taxon>Eutheria</taxon>
        <taxon>Laurasiatheria</taxon>
        <taxon>Artiodactyla</taxon>
        <taxon>Whippomorpha</taxon>
        <taxon>Cetacea</taxon>
        <taxon>Mysticeti</taxon>
        <taxon>Eschrichtiidae</taxon>
        <taxon>Eschrichtius</taxon>
    </lineage>
</organism>
<evidence type="ECO:0000256" key="1">
    <source>
        <dbReference type="SAM" id="MobiDB-lite"/>
    </source>
</evidence>